<evidence type="ECO:0000313" key="3">
    <source>
        <dbReference type="Proteomes" id="UP000016895"/>
    </source>
</evidence>
<keyword evidence="1" id="KW-1133">Transmembrane helix</keyword>
<keyword evidence="1" id="KW-0812">Transmembrane</keyword>
<gene>
    <name evidence="2" type="ORF">VIBNI_A1925</name>
</gene>
<dbReference type="STRING" id="28173.VIBNI_A1925"/>
<evidence type="ECO:0000313" key="2">
    <source>
        <dbReference type="EMBL" id="CCO58020.1"/>
    </source>
</evidence>
<reference evidence="2 3" key="1">
    <citation type="journal article" date="2013" name="ISME J.">
        <title>Comparative genomics of pathogenic lineages of Vibrio nigripulchritudo identifies virulence-associated traits.</title>
        <authorList>
            <person name="Goudenege D."/>
            <person name="Labreuche Y."/>
            <person name="Krin E."/>
            <person name="Ansquer D."/>
            <person name="Mangenot S."/>
            <person name="Calteau A."/>
            <person name="Medigue C."/>
            <person name="Mazel D."/>
            <person name="Polz M.F."/>
            <person name="Le Roux F."/>
        </authorList>
    </citation>
    <scope>NUCLEOTIDE SEQUENCE [LARGE SCALE GENOMIC DNA]</scope>
    <source>
        <strain evidence="3">SnF1</strain>
    </source>
</reference>
<feature type="transmembrane region" description="Helical" evidence="1">
    <location>
        <begin position="21"/>
        <end position="42"/>
    </location>
</feature>
<organism evidence="2 3">
    <name type="scientific">Vibrio nigripulchritudo</name>
    <dbReference type="NCBI Taxonomy" id="28173"/>
    <lineage>
        <taxon>Bacteria</taxon>
        <taxon>Pseudomonadati</taxon>
        <taxon>Pseudomonadota</taxon>
        <taxon>Gammaproteobacteria</taxon>
        <taxon>Vibrionales</taxon>
        <taxon>Vibrionaceae</taxon>
        <taxon>Vibrio</taxon>
    </lineage>
</organism>
<protein>
    <submittedName>
        <fullName evidence="2">Putative Flp/Fap pilin component</fullName>
    </submittedName>
</protein>
<dbReference type="AlphaFoldDB" id="U4JYI4"/>
<keyword evidence="1" id="KW-0472">Membrane</keyword>
<dbReference type="EMBL" id="FO203526">
    <property type="protein sequence ID" value="CCO58020.1"/>
    <property type="molecule type" value="Genomic_DNA"/>
</dbReference>
<proteinExistence type="predicted"/>
<dbReference type="Pfam" id="PF04964">
    <property type="entry name" value="Flp_Fap"/>
    <property type="match status" value="1"/>
</dbReference>
<name>U4JYI4_9VIBR</name>
<sequence>MYKMFSNFKKQLRKFIKDERGVTAVEYAIIAVVISGLILIAFNSELGEALKDAIEQVKTNLGTAKTNGTPPQ</sequence>
<evidence type="ECO:0000256" key="1">
    <source>
        <dbReference type="SAM" id="Phobius"/>
    </source>
</evidence>
<dbReference type="PATRIC" id="fig|1260221.3.peg.1829"/>
<accession>U4JYI4</accession>
<dbReference type="InterPro" id="IPR007047">
    <property type="entry name" value="Flp_Fap"/>
</dbReference>
<dbReference type="KEGG" id="vni:VIBNI_A1925"/>
<keyword evidence="3" id="KW-1185">Reference proteome</keyword>
<dbReference type="Proteomes" id="UP000016895">
    <property type="component" value="Chromosome 1"/>
</dbReference>